<evidence type="ECO:0000256" key="6">
    <source>
        <dbReference type="ARBA" id="ARBA00023034"/>
    </source>
</evidence>
<dbReference type="SUPFAM" id="SSF53448">
    <property type="entry name" value="Nucleotide-diphospho-sugar transferases"/>
    <property type="match status" value="1"/>
</dbReference>
<accession>A0A0S4MVC9</accession>
<dbReference type="GO" id="GO:0016757">
    <property type="term" value="F:glycosyltransferase activity"/>
    <property type="evidence" value="ECO:0007669"/>
    <property type="project" value="UniProtKB-KW"/>
</dbReference>
<dbReference type="CDD" id="cd06437">
    <property type="entry name" value="CESA_CaSu_A2"/>
    <property type="match status" value="1"/>
</dbReference>
<evidence type="ECO:0000256" key="9">
    <source>
        <dbReference type="SAM" id="Phobius"/>
    </source>
</evidence>
<dbReference type="Pfam" id="PF13641">
    <property type="entry name" value="Glyco_tranf_2_3"/>
    <property type="match status" value="1"/>
</dbReference>
<dbReference type="PANTHER" id="PTHR32044">
    <property type="entry name" value="GLUCOMANNAN 4-BETA-MANNOSYLTRANSFERASE 9"/>
    <property type="match status" value="1"/>
</dbReference>
<evidence type="ECO:0000313" key="10">
    <source>
        <dbReference type="EMBL" id="CUU01745.1"/>
    </source>
</evidence>
<dbReference type="GO" id="GO:0071555">
    <property type="term" value="P:cell wall organization"/>
    <property type="evidence" value="ECO:0007669"/>
    <property type="project" value="UniProtKB-KW"/>
</dbReference>
<evidence type="ECO:0000256" key="5">
    <source>
        <dbReference type="ARBA" id="ARBA00022989"/>
    </source>
</evidence>
<organism evidence="10 11">
    <name type="scientific">Candidatus Thermokryptus mobilis</name>
    <dbReference type="NCBI Taxonomy" id="1643428"/>
    <lineage>
        <taxon>Bacteria</taxon>
        <taxon>Pseudomonadati</taxon>
        <taxon>Candidatus Kryptoniota</taxon>
        <taxon>Candidatus Thermokryptus</taxon>
    </lineage>
</organism>
<dbReference type="RefSeq" id="WP_140944128.1">
    <property type="nucleotide sequence ID" value="NZ_FAOO01000002.1"/>
</dbReference>
<evidence type="ECO:0000256" key="7">
    <source>
        <dbReference type="ARBA" id="ARBA00023136"/>
    </source>
</evidence>
<reference evidence="11" key="1">
    <citation type="submission" date="2015-11" db="EMBL/GenBank/DDBJ databases">
        <authorList>
            <person name="Varghese N."/>
        </authorList>
    </citation>
    <scope>NUCLEOTIDE SEQUENCE [LARGE SCALE GENOMIC DNA]</scope>
</reference>
<keyword evidence="3 10" id="KW-0808">Transferase</keyword>
<dbReference type="AlphaFoldDB" id="A0A0S4MVC9"/>
<keyword evidence="8" id="KW-0961">Cell wall biogenesis/degradation</keyword>
<feature type="transmembrane region" description="Helical" evidence="9">
    <location>
        <begin position="475"/>
        <end position="494"/>
    </location>
</feature>
<feature type="transmembrane region" description="Helical" evidence="9">
    <location>
        <begin position="6"/>
        <end position="32"/>
    </location>
</feature>
<comment type="subcellular location">
    <subcellularLocation>
        <location evidence="1">Golgi apparatus membrane</location>
        <topology evidence="1">Multi-pass membrane protein</topology>
    </subcellularLocation>
</comment>
<keyword evidence="5 9" id="KW-1133">Transmembrane helix</keyword>
<gene>
    <name evidence="10" type="ORF">JGI1_00326</name>
</gene>
<dbReference type="OrthoDB" id="9806824at2"/>
<evidence type="ECO:0000256" key="1">
    <source>
        <dbReference type="ARBA" id="ARBA00004653"/>
    </source>
</evidence>
<keyword evidence="7 9" id="KW-0472">Membrane</keyword>
<sequence>MLEDLILVIYFLSILALSIFGAHGFVLVYYYLRIKKEEAEGKRKKLKPKLLEELFGDEKNFPAVTIQLPIYNEVYVAPRLLDAISKIDYPKEKMQIQVLDDSTDETVQVVALKVMELKSKGFDIEHIRRGTREGFKAGALKYGLKFAKGDFIAIFDADFVPNPDFLKKTLPYFYLDGNIGMVQTRWEHINENYSLLTQAQALALNGHFIMEQYVRNEVGFFITFNGTGGIWRKACIEDAGNWEGDTLAEDMDLSYRAQLKKWKFIFLKDVVSPAELPSEINALKSQQFRWTKGAIEVGLKYLKTIWKESLPLKIKLEATFHLTNNFVFPFILLTALLNPIVVMIKESGNYDWYYFILGIFVIPFFGPFLIYTLAQMEIYKDWRDKIILFPLFLAGSMGLAVNNTRAVILALIGKKTEFVRTPKYGIKEETEKWENRKYVASRVEWVTFVELFLAGYMLVAIILSAYYLELAAIPFQAMFFAGFSFIGALSIKHSKVWNEYIRRVSLVWNIIRGKFALQRFRVR</sequence>
<evidence type="ECO:0000256" key="4">
    <source>
        <dbReference type="ARBA" id="ARBA00022692"/>
    </source>
</evidence>
<evidence type="ECO:0000256" key="2">
    <source>
        <dbReference type="ARBA" id="ARBA00022676"/>
    </source>
</evidence>
<proteinExistence type="predicted"/>
<feature type="transmembrane region" description="Helical" evidence="9">
    <location>
        <begin position="322"/>
        <end position="340"/>
    </location>
</feature>
<evidence type="ECO:0000313" key="11">
    <source>
        <dbReference type="Proteomes" id="UP000320623"/>
    </source>
</evidence>
<feature type="transmembrane region" description="Helical" evidence="9">
    <location>
        <begin position="445"/>
        <end position="468"/>
    </location>
</feature>
<keyword evidence="6" id="KW-0333">Golgi apparatus</keyword>
<dbReference type="PANTHER" id="PTHR32044:SF80">
    <property type="entry name" value="XYLOGLUCAN GLYCOSYLTRANSFERASE 2-RELATED"/>
    <property type="match status" value="1"/>
</dbReference>
<keyword evidence="2" id="KW-0328">Glycosyltransferase</keyword>
<dbReference type="EMBL" id="FAOO01000002">
    <property type="protein sequence ID" value="CUU01745.1"/>
    <property type="molecule type" value="Genomic_DNA"/>
</dbReference>
<evidence type="ECO:0000256" key="8">
    <source>
        <dbReference type="ARBA" id="ARBA00023316"/>
    </source>
</evidence>
<dbReference type="InterPro" id="IPR029044">
    <property type="entry name" value="Nucleotide-diphossugar_trans"/>
</dbReference>
<dbReference type="Gene3D" id="3.90.550.10">
    <property type="entry name" value="Spore Coat Polysaccharide Biosynthesis Protein SpsA, Chain A"/>
    <property type="match status" value="1"/>
</dbReference>
<dbReference type="STRING" id="1643428.GCA_001442855_00313"/>
<evidence type="ECO:0000256" key="3">
    <source>
        <dbReference type="ARBA" id="ARBA00022679"/>
    </source>
</evidence>
<feature type="transmembrane region" description="Helical" evidence="9">
    <location>
        <begin position="352"/>
        <end position="374"/>
    </location>
</feature>
<dbReference type="FunFam" id="3.90.550.10:FF:000057">
    <property type="entry name" value="Glycosyltransferase-like protein, family 2"/>
    <property type="match status" value="1"/>
</dbReference>
<keyword evidence="4 9" id="KW-0812">Transmembrane</keyword>
<protein>
    <submittedName>
        <fullName evidence="10">Glycosyltransferase, catalytic subunit of cellulose synthase and poly-beta-1,6-N-acetylglucosamine synthase</fullName>
    </submittedName>
</protein>
<name>A0A0S4MVC9_9BACT</name>
<dbReference type="Proteomes" id="UP000320623">
    <property type="component" value="Unassembled WGS sequence"/>
</dbReference>
<keyword evidence="11" id="KW-1185">Reference proteome</keyword>